<dbReference type="PANTHER" id="PTHR12586:SF1">
    <property type="entry name" value="CDP-DIACYLGLYCEROL--GLYCEROL-3-PHOSPHATE 3-PHOSPHATIDYLTRANSFERASE, MITOCHONDRIAL"/>
    <property type="match status" value="1"/>
</dbReference>
<accession>A0ABM7DAG8</accession>
<dbReference type="CDD" id="cd09136">
    <property type="entry name" value="PLDc_PSS_G_neg_2"/>
    <property type="match status" value="1"/>
</dbReference>
<dbReference type="Proteomes" id="UP000278437">
    <property type="component" value="Chromosome"/>
</dbReference>
<sequence length="446" mass="50648">MAGTSKEDTLVEKLQGIALQPQQLKWLLTPSEFKACLLERIASATRSIYLAALYLEDDEAGREVMAALVAAKTANPELEIKVLVDFHRARRGLIGHKGDSGNYLMYRRVMENNPAAFDILGVPVKAKEFLGVLHLKGFVIDDAVIYSGASLNNVYLHQADRYRFDRYHLIENAELARSMREMIEHYLVQDPAVSSLTQAASDEVLPEKMDIRTFKQRLGEAHYQFEGVKLGNRVTPLVGLGSKHNALNKAVVSLVESANKELFICTPYFNPPRVLVRALVKKLRQGVKIDIVVGDKTANDFYIPPEREFNTIGALPYLYEQSLRKFAKRQQWAIDEGLLNIHLWKHDNNSFHLKGISADGRRHLITGSNLNPRAWALDLENGLLLQDETGAWVEGFAAEQAHILEHSLRLYHYSQVDTLHHYPVPVKKIMNRIRRLKADIFLKRIL</sequence>
<keyword evidence="2" id="KW-0444">Lipid biosynthesis</keyword>
<keyword evidence="7" id="KW-1208">Phospholipid metabolism</keyword>
<dbReference type="InterPro" id="IPR016270">
    <property type="entry name" value="PGS1"/>
</dbReference>
<dbReference type="Pfam" id="PF13091">
    <property type="entry name" value="PLDc_2"/>
    <property type="match status" value="2"/>
</dbReference>
<dbReference type="CDD" id="cd09134">
    <property type="entry name" value="PLDc_PSS_G_neg_1"/>
    <property type="match status" value="1"/>
</dbReference>
<dbReference type="PANTHER" id="PTHR12586">
    <property type="entry name" value="CDP-DIACYLGLYCEROL--SERINE O-PHOSPHATIDYLTRANSFERASE"/>
    <property type="match status" value="1"/>
</dbReference>
<evidence type="ECO:0000256" key="2">
    <source>
        <dbReference type="ARBA" id="ARBA00022516"/>
    </source>
</evidence>
<dbReference type="SUPFAM" id="SSF56024">
    <property type="entry name" value="Phospholipase D/nuclease"/>
    <property type="match status" value="2"/>
</dbReference>
<comment type="similarity">
    <text evidence="1">Belongs to the CDP-alcohol phosphatidyltransferase class-II family.</text>
</comment>
<evidence type="ECO:0000256" key="4">
    <source>
        <dbReference type="ARBA" id="ARBA00022737"/>
    </source>
</evidence>
<dbReference type="GO" id="GO:0003882">
    <property type="term" value="F:CDP-diacylglycerol-serine O-phosphatidyltransferase activity"/>
    <property type="evidence" value="ECO:0007669"/>
    <property type="project" value="UniProtKB-EC"/>
</dbReference>
<protein>
    <submittedName>
        <fullName evidence="9">CDP-diacylglycerol--serine O-phosphatidyltransferase</fullName>
        <ecNumber evidence="9">2.7.8.8</ecNumber>
    </submittedName>
</protein>
<feature type="domain" description="PLD phosphodiesterase" evidence="8">
    <location>
        <begin position="129"/>
        <end position="155"/>
    </location>
</feature>
<evidence type="ECO:0000256" key="7">
    <source>
        <dbReference type="ARBA" id="ARBA00023264"/>
    </source>
</evidence>
<name>A0ABM7DAG8_9GAMM</name>
<dbReference type="EMBL" id="CP020373">
    <property type="protein sequence ID" value="AZQ10545.1"/>
    <property type="molecule type" value="Genomic_DNA"/>
</dbReference>
<keyword evidence="4" id="KW-0677">Repeat</keyword>
<dbReference type="NCBIfam" id="NF006946">
    <property type="entry name" value="PRK09428.1"/>
    <property type="match status" value="1"/>
</dbReference>
<evidence type="ECO:0000256" key="6">
    <source>
        <dbReference type="ARBA" id="ARBA00023209"/>
    </source>
</evidence>
<proteinExistence type="inferred from homology"/>
<evidence type="ECO:0000313" key="10">
    <source>
        <dbReference type="Proteomes" id="UP000278437"/>
    </source>
</evidence>
<dbReference type="PROSITE" id="PS50035">
    <property type="entry name" value="PLD"/>
    <property type="match status" value="1"/>
</dbReference>
<organism evidence="9 10">
    <name type="scientific">Shewanella khirikhana</name>
    <dbReference type="NCBI Taxonomy" id="1965282"/>
    <lineage>
        <taxon>Bacteria</taxon>
        <taxon>Pseudomonadati</taxon>
        <taxon>Pseudomonadota</taxon>
        <taxon>Gammaproteobacteria</taxon>
        <taxon>Alteromonadales</taxon>
        <taxon>Shewanellaceae</taxon>
        <taxon>Shewanella</taxon>
    </lineage>
</organism>
<evidence type="ECO:0000256" key="3">
    <source>
        <dbReference type="ARBA" id="ARBA00022679"/>
    </source>
</evidence>
<evidence type="ECO:0000313" key="9">
    <source>
        <dbReference type="EMBL" id="AZQ10545.1"/>
    </source>
</evidence>
<dbReference type="EC" id="2.7.8.8" evidence="9"/>
<dbReference type="PIRSF" id="PIRSF000850">
    <property type="entry name" value="Phospholipase_D_PSS"/>
    <property type="match status" value="1"/>
</dbReference>
<evidence type="ECO:0000256" key="1">
    <source>
        <dbReference type="ARBA" id="ARBA00010682"/>
    </source>
</evidence>
<keyword evidence="3 9" id="KW-0808">Transferase</keyword>
<gene>
    <name evidence="9" type="primary">pssA</name>
    <name evidence="9" type="ORF">STH12_01424</name>
</gene>
<dbReference type="InterPro" id="IPR001736">
    <property type="entry name" value="PLipase_D/transphosphatidylase"/>
</dbReference>
<keyword evidence="10" id="KW-1185">Reference proteome</keyword>
<dbReference type="InterPro" id="IPR025202">
    <property type="entry name" value="PLD-like_dom"/>
</dbReference>
<evidence type="ECO:0000259" key="8">
    <source>
        <dbReference type="PROSITE" id="PS50035"/>
    </source>
</evidence>
<keyword evidence="5" id="KW-0443">Lipid metabolism</keyword>
<dbReference type="Gene3D" id="3.30.870.10">
    <property type="entry name" value="Endonuclease Chain A"/>
    <property type="match status" value="2"/>
</dbReference>
<reference evidence="10" key="1">
    <citation type="submission" date="2017-03" db="EMBL/GenBank/DDBJ databases">
        <title>Full genome sequence of a non-lethal Shewanella isolate that potentiates virulence of Vibio parahaemolyticus causing acute hepatopancreatic necrosis disease (AHPND) in shrimp.</title>
        <authorList>
            <person name="Prachumwat A."/>
            <person name="Sritunyalucksana K."/>
        </authorList>
    </citation>
    <scope>NUCLEOTIDE SEQUENCE [LARGE SCALE GENOMIC DNA]</scope>
    <source>
        <strain evidence="10">TH2012</strain>
    </source>
</reference>
<keyword evidence="6" id="KW-0594">Phospholipid biosynthesis</keyword>
<dbReference type="SMART" id="SM00155">
    <property type="entry name" value="PLDc"/>
    <property type="match status" value="2"/>
</dbReference>
<evidence type="ECO:0000256" key="5">
    <source>
        <dbReference type="ARBA" id="ARBA00023098"/>
    </source>
</evidence>